<sequence length="516" mass="57647">MTAIVPSFDLDVIFIFLPSGHERTSDAVAIEETEDERIGMNERENCRGSLSSLGKNNCTGFCFSAREVHKNNDFFIALPPRPLLDWLRCAGEGGAVGVERMPLGHDLLCKRRGPSNDRAVCETLVGVQPKSSSKKGERARTTCGLNTGLQQRYLSRDVGPLSPSPFFKPPPPTFPPPPKMLTVLSVPHSSSSGDSSDASQPWNKVRAWFSRERGRAGRILQLALLGAARAASASTNVVTPTPHGPTTYENAVWDSRPGMESRDTQLTMFDWINIRQSEEYRKMVDGALPPLPSETEMGSRTHAVKRKPVPTFDSFQDEGVRESRLVTSGGLQDESRHHTWPVTFSGSPHDFRDSVSDQEEDSDQDSYDQDMDYMPGDSDSEEDRGQVVAEMCNRWGWTLEDVLETLEQPGLDGRRKCSREKGILRTVRINVSRASDVGGGMRQQFSHLRCRTRWRITKDRCRYLFRMLLTVTLLLQAGDKTFERGVAEITMSKRAVHQLGLGQSQSGTGEKRTRQK</sequence>
<dbReference type="EMBL" id="WHVB01000008">
    <property type="protein sequence ID" value="KAF8480290.1"/>
    <property type="molecule type" value="Genomic_DNA"/>
</dbReference>
<reference evidence="2" key="1">
    <citation type="submission" date="2019-10" db="EMBL/GenBank/DDBJ databases">
        <authorList>
            <consortium name="DOE Joint Genome Institute"/>
            <person name="Kuo A."/>
            <person name="Miyauchi S."/>
            <person name="Kiss E."/>
            <person name="Drula E."/>
            <person name="Kohler A."/>
            <person name="Sanchez-Garcia M."/>
            <person name="Andreopoulos B."/>
            <person name="Barry K.W."/>
            <person name="Bonito G."/>
            <person name="Buee M."/>
            <person name="Carver A."/>
            <person name="Chen C."/>
            <person name="Cichocki N."/>
            <person name="Clum A."/>
            <person name="Culley D."/>
            <person name="Crous P.W."/>
            <person name="Fauchery L."/>
            <person name="Girlanda M."/>
            <person name="Hayes R."/>
            <person name="Keri Z."/>
            <person name="LaButti K."/>
            <person name="Lipzen A."/>
            <person name="Lombard V."/>
            <person name="Magnuson J."/>
            <person name="Maillard F."/>
            <person name="Morin E."/>
            <person name="Murat C."/>
            <person name="Nolan M."/>
            <person name="Ohm R."/>
            <person name="Pangilinan J."/>
            <person name="Pereira M."/>
            <person name="Perotto S."/>
            <person name="Peter M."/>
            <person name="Riley R."/>
            <person name="Sitrit Y."/>
            <person name="Stielow B."/>
            <person name="Szollosi G."/>
            <person name="Zifcakova L."/>
            <person name="Stursova M."/>
            <person name="Spatafora J.W."/>
            <person name="Tedersoo L."/>
            <person name="Vaario L.-M."/>
            <person name="Yamada A."/>
            <person name="Yan M."/>
            <person name="Wang P."/>
            <person name="Xu J."/>
            <person name="Bruns T."/>
            <person name="Baldrian P."/>
            <person name="Vilgalys R."/>
            <person name="Henrissat B."/>
            <person name="Grigoriev I.V."/>
            <person name="Hibbett D."/>
            <person name="Nagy L.G."/>
            <person name="Martin F.M."/>
        </authorList>
    </citation>
    <scope>NUCLEOTIDE SEQUENCE</scope>
    <source>
        <strain evidence="2">Prilba</strain>
    </source>
</reference>
<comment type="caution">
    <text evidence="2">The sequence shown here is derived from an EMBL/GenBank/DDBJ whole genome shotgun (WGS) entry which is preliminary data.</text>
</comment>
<evidence type="ECO:0000313" key="3">
    <source>
        <dbReference type="Proteomes" id="UP000759537"/>
    </source>
</evidence>
<gene>
    <name evidence="2" type="ORF">DFH94DRAFT_682032</name>
</gene>
<proteinExistence type="predicted"/>
<reference evidence="2" key="2">
    <citation type="journal article" date="2020" name="Nat. Commun.">
        <title>Large-scale genome sequencing of mycorrhizal fungi provides insights into the early evolution of symbiotic traits.</title>
        <authorList>
            <person name="Miyauchi S."/>
            <person name="Kiss E."/>
            <person name="Kuo A."/>
            <person name="Drula E."/>
            <person name="Kohler A."/>
            <person name="Sanchez-Garcia M."/>
            <person name="Morin E."/>
            <person name="Andreopoulos B."/>
            <person name="Barry K.W."/>
            <person name="Bonito G."/>
            <person name="Buee M."/>
            <person name="Carver A."/>
            <person name="Chen C."/>
            <person name="Cichocki N."/>
            <person name="Clum A."/>
            <person name="Culley D."/>
            <person name="Crous P.W."/>
            <person name="Fauchery L."/>
            <person name="Girlanda M."/>
            <person name="Hayes R.D."/>
            <person name="Keri Z."/>
            <person name="LaButti K."/>
            <person name="Lipzen A."/>
            <person name="Lombard V."/>
            <person name="Magnuson J."/>
            <person name="Maillard F."/>
            <person name="Murat C."/>
            <person name="Nolan M."/>
            <person name="Ohm R.A."/>
            <person name="Pangilinan J."/>
            <person name="Pereira M.F."/>
            <person name="Perotto S."/>
            <person name="Peter M."/>
            <person name="Pfister S."/>
            <person name="Riley R."/>
            <person name="Sitrit Y."/>
            <person name="Stielow J.B."/>
            <person name="Szollosi G."/>
            <person name="Zifcakova L."/>
            <person name="Stursova M."/>
            <person name="Spatafora J.W."/>
            <person name="Tedersoo L."/>
            <person name="Vaario L.M."/>
            <person name="Yamada A."/>
            <person name="Yan M."/>
            <person name="Wang P."/>
            <person name="Xu J."/>
            <person name="Bruns T."/>
            <person name="Baldrian P."/>
            <person name="Vilgalys R."/>
            <person name="Dunand C."/>
            <person name="Henrissat B."/>
            <person name="Grigoriev I.V."/>
            <person name="Hibbett D."/>
            <person name="Nagy L.G."/>
            <person name="Martin F.M."/>
        </authorList>
    </citation>
    <scope>NUCLEOTIDE SEQUENCE</scope>
    <source>
        <strain evidence="2">Prilba</strain>
    </source>
</reference>
<evidence type="ECO:0000256" key="1">
    <source>
        <dbReference type="SAM" id="MobiDB-lite"/>
    </source>
</evidence>
<dbReference type="Proteomes" id="UP000759537">
    <property type="component" value="Unassembled WGS sequence"/>
</dbReference>
<feature type="compositionally biased region" description="Acidic residues" evidence="1">
    <location>
        <begin position="356"/>
        <end position="371"/>
    </location>
</feature>
<evidence type="ECO:0000313" key="2">
    <source>
        <dbReference type="EMBL" id="KAF8480290.1"/>
    </source>
</evidence>
<dbReference type="OrthoDB" id="3254622at2759"/>
<name>A0A9P5MW91_9AGAM</name>
<keyword evidence="3" id="KW-1185">Reference proteome</keyword>
<dbReference type="AlphaFoldDB" id="A0A9P5MW91"/>
<accession>A0A9P5MW91</accession>
<organism evidence="2 3">
    <name type="scientific">Russula ochroleuca</name>
    <dbReference type="NCBI Taxonomy" id="152965"/>
    <lineage>
        <taxon>Eukaryota</taxon>
        <taxon>Fungi</taxon>
        <taxon>Dikarya</taxon>
        <taxon>Basidiomycota</taxon>
        <taxon>Agaricomycotina</taxon>
        <taxon>Agaricomycetes</taxon>
        <taxon>Russulales</taxon>
        <taxon>Russulaceae</taxon>
        <taxon>Russula</taxon>
    </lineage>
</organism>
<protein>
    <submittedName>
        <fullName evidence="2">Uncharacterized protein</fullName>
    </submittedName>
</protein>
<feature type="region of interest" description="Disordered" evidence="1">
    <location>
        <begin position="327"/>
        <end position="383"/>
    </location>
</feature>